<evidence type="ECO:0000256" key="3">
    <source>
        <dbReference type="ARBA" id="ARBA00022729"/>
    </source>
</evidence>
<accession>A0A8J2Z5V9</accession>
<keyword evidence="8" id="KW-1185">Reference proteome</keyword>
<feature type="chain" id="PRO_5035234595" description="Putrescine-binding periplasmic protein" evidence="6">
    <location>
        <begin position="26"/>
        <end position="398"/>
    </location>
</feature>
<reference evidence="7" key="2">
    <citation type="submission" date="2020-09" db="EMBL/GenBank/DDBJ databases">
        <authorList>
            <person name="Sun Q."/>
            <person name="Zhou Y."/>
        </authorList>
    </citation>
    <scope>NUCLEOTIDE SEQUENCE</scope>
    <source>
        <strain evidence="7">CGMCC 1.15758</strain>
    </source>
</reference>
<dbReference type="GO" id="GO:0042597">
    <property type="term" value="C:periplasmic space"/>
    <property type="evidence" value="ECO:0007669"/>
    <property type="project" value="UniProtKB-SubCell"/>
</dbReference>
<dbReference type="PRINTS" id="PR00909">
    <property type="entry name" value="SPERMDNBNDNG"/>
</dbReference>
<keyword evidence="3 6" id="KW-0732">Signal</keyword>
<reference evidence="7" key="1">
    <citation type="journal article" date="2014" name="Int. J. Syst. Evol. Microbiol.">
        <title>Complete genome sequence of Corynebacterium casei LMG S-19264T (=DSM 44701T), isolated from a smear-ripened cheese.</title>
        <authorList>
            <consortium name="US DOE Joint Genome Institute (JGI-PGF)"/>
            <person name="Walter F."/>
            <person name="Albersmeier A."/>
            <person name="Kalinowski J."/>
            <person name="Ruckert C."/>
        </authorList>
    </citation>
    <scope>NUCLEOTIDE SEQUENCE</scope>
    <source>
        <strain evidence="7">CGMCC 1.15758</strain>
    </source>
</reference>
<evidence type="ECO:0000313" key="7">
    <source>
        <dbReference type="EMBL" id="GGG02673.1"/>
    </source>
</evidence>
<keyword evidence="2 5" id="KW-0813">Transport</keyword>
<proteinExistence type="inferred from homology"/>
<dbReference type="GO" id="GO:0019808">
    <property type="term" value="F:polyamine binding"/>
    <property type="evidence" value="ECO:0007669"/>
    <property type="project" value="InterPro"/>
</dbReference>
<dbReference type="AlphaFoldDB" id="A0A8J2Z5V9"/>
<dbReference type="PROSITE" id="PS51257">
    <property type="entry name" value="PROKAR_LIPOPROTEIN"/>
    <property type="match status" value="1"/>
</dbReference>
<dbReference type="CDD" id="cd13659">
    <property type="entry name" value="PBP2_PotF"/>
    <property type="match status" value="1"/>
</dbReference>
<dbReference type="RefSeq" id="WP_117003316.1">
    <property type="nucleotide sequence ID" value="NZ_BMJS01000025.1"/>
</dbReference>
<comment type="caution">
    <text evidence="7">The sequence shown here is derived from an EMBL/GenBank/DDBJ whole genome shotgun (WGS) entry which is preliminary data.</text>
</comment>
<evidence type="ECO:0000256" key="1">
    <source>
        <dbReference type="ARBA" id="ARBA00004418"/>
    </source>
</evidence>
<dbReference type="PIRSF" id="PIRSF019574">
    <property type="entry name" value="Periplasmic_polyamine_BP"/>
    <property type="match status" value="1"/>
</dbReference>
<dbReference type="PANTHER" id="PTHR30222">
    <property type="entry name" value="SPERMIDINE/PUTRESCINE-BINDING PERIPLASMIC PROTEIN"/>
    <property type="match status" value="1"/>
</dbReference>
<gene>
    <name evidence="7" type="primary">potF</name>
    <name evidence="7" type="ORF">GCM10010995_20090</name>
</gene>
<dbReference type="InterPro" id="IPR006059">
    <property type="entry name" value="SBP"/>
</dbReference>
<evidence type="ECO:0000313" key="8">
    <source>
        <dbReference type="Proteomes" id="UP000636949"/>
    </source>
</evidence>
<dbReference type="SUPFAM" id="SSF53850">
    <property type="entry name" value="Periplasmic binding protein-like II"/>
    <property type="match status" value="1"/>
</dbReference>
<sequence length="398" mass="45237">MLLTKLKKTSYIVALFIGCSGLLSAADFQCNEKLLSSPITPFKTKQTLNFTNWADYMSPDLIPCFSKLSNTRVRLSYTTDDNMTRAKVMTGASGFDVIEQGALYLPSEIKSHALIQLDKSKLPNWAHRNKAIYDKISEINDPGNNYAVVYTYGTTGIAYNVKEVAKVFGHPVVPNSWKYLFDPTYLKTLSKCGVSLLDEPEQVFGNYFYYAGIDPNTTDKAAYEKAALYLIKNVRPYIKYFDSNKYQNDFTAGNLCVVMGYSGDVVRSVERAKEINPDQILKYVLPAEGTNIWFDMLMIPKGAKNLDAAYAFLNFNMDPYVAAMNSNYIYQPNGVVDNSQYLNDLFKDPNVNPTEAMIKKMYVLSMHPPELQAFVSKMWMYVKYGINFTPKYYHPKQK</sequence>
<evidence type="ECO:0000256" key="2">
    <source>
        <dbReference type="ARBA" id="ARBA00022448"/>
    </source>
</evidence>
<dbReference type="InterPro" id="IPR001188">
    <property type="entry name" value="Sperm_putr-bd"/>
</dbReference>
<protein>
    <recommendedName>
        <fullName evidence="5">Putrescine-binding periplasmic protein</fullName>
    </recommendedName>
</protein>
<evidence type="ECO:0000256" key="5">
    <source>
        <dbReference type="PIRNR" id="PIRNR019574"/>
    </source>
</evidence>
<dbReference type="Proteomes" id="UP000636949">
    <property type="component" value="Unassembled WGS sequence"/>
</dbReference>
<comment type="function">
    <text evidence="5">Required for the activity of the bacterial periplasmic transport system of putrescine.</text>
</comment>
<comment type="similarity">
    <text evidence="5">Belongs to the bacterial solute-binding protein PotD/PotF family.</text>
</comment>
<dbReference type="OrthoDB" id="9769319at2"/>
<feature type="signal peptide" evidence="6">
    <location>
        <begin position="1"/>
        <end position="25"/>
    </location>
</feature>
<dbReference type="Gene3D" id="3.40.190.10">
    <property type="entry name" value="Periplasmic binding protein-like II"/>
    <property type="match status" value="2"/>
</dbReference>
<dbReference type="PANTHER" id="PTHR30222:SF12">
    <property type="entry name" value="NORSPERMIDINE SENSOR"/>
    <property type="match status" value="1"/>
</dbReference>
<evidence type="ECO:0000256" key="6">
    <source>
        <dbReference type="SAM" id="SignalP"/>
    </source>
</evidence>
<dbReference type="Pfam" id="PF13416">
    <property type="entry name" value="SBP_bac_8"/>
    <property type="match status" value="1"/>
</dbReference>
<name>A0A8J2Z5V9_9GAMM</name>
<comment type="subcellular location">
    <subcellularLocation>
        <location evidence="1 5">Periplasm</location>
    </subcellularLocation>
</comment>
<evidence type="ECO:0000256" key="4">
    <source>
        <dbReference type="ARBA" id="ARBA00022764"/>
    </source>
</evidence>
<dbReference type="EMBL" id="BMJS01000025">
    <property type="protein sequence ID" value="GGG02673.1"/>
    <property type="molecule type" value="Genomic_DNA"/>
</dbReference>
<keyword evidence="4 5" id="KW-0574">Periplasm</keyword>
<organism evidence="7 8">
    <name type="scientific">Cysteiniphilum litorale</name>
    <dbReference type="NCBI Taxonomy" id="2056700"/>
    <lineage>
        <taxon>Bacteria</taxon>
        <taxon>Pseudomonadati</taxon>
        <taxon>Pseudomonadota</taxon>
        <taxon>Gammaproteobacteria</taxon>
        <taxon>Thiotrichales</taxon>
        <taxon>Fastidiosibacteraceae</taxon>
        <taxon>Cysteiniphilum</taxon>
    </lineage>
</organism>
<dbReference type="GO" id="GO:0015846">
    <property type="term" value="P:polyamine transport"/>
    <property type="evidence" value="ECO:0007669"/>
    <property type="project" value="InterPro"/>
</dbReference>